<evidence type="ECO:0000313" key="2">
    <source>
        <dbReference type="EMBL" id="TKI69675.1"/>
    </source>
</evidence>
<dbReference type="OrthoDB" id="9940631at2"/>
<comment type="caution">
    <text evidence="2">The sequence shown here is derived from an EMBL/GenBank/DDBJ whole genome shotgun (WGS) entry which is preliminary data.</text>
</comment>
<dbReference type="EMBL" id="SZPX01000004">
    <property type="protein sequence ID" value="TKI69675.1"/>
    <property type="molecule type" value="Genomic_DNA"/>
</dbReference>
<feature type="region of interest" description="Disordered" evidence="1">
    <location>
        <begin position="1"/>
        <end position="33"/>
    </location>
</feature>
<reference evidence="2 3" key="1">
    <citation type="submission" date="2019-04" db="EMBL/GenBank/DDBJ databases">
        <title>Sulfurimonas crateris sp. nov. a facultative anaerobic sulfur-oxidizing chemolithautotrophic bacterium isolated from a terrestrial mud vulcano.</title>
        <authorList>
            <person name="Ratnikova N.M."/>
            <person name="Slobodkin A.I."/>
            <person name="Merkel A.Y."/>
            <person name="Novikov A."/>
            <person name="Bonch-Osmolovskaya E.A."/>
            <person name="Slobodkina G.B."/>
        </authorList>
    </citation>
    <scope>NUCLEOTIDE SEQUENCE [LARGE SCALE GENOMIC DNA]</scope>
    <source>
        <strain evidence="2 3">SN118</strain>
    </source>
</reference>
<protein>
    <submittedName>
        <fullName evidence="2">Uncharacterized protein</fullName>
    </submittedName>
</protein>
<sequence length="101" mass="11161">MDVTSTNQMQQMQMRKMDGSGGGNGQGGMKDIMQSLSTDDKNSLIEQLSSMDKEQRMQTVSEMKEIDASAMSTEDYTKALFAILDKKNANEAETEGFSIYA</sequence>
<accession>A0A4U2Z723</accession>
<name>A0A4U2Z723_9BACT</name>
<feature type="compositionally biased region" description="Polar residues" evidence="1">
    <location>
        <begin position="1"/>
        <end position="13"/>
    </location>
</feature>
<keyword evidence="3" id="KW-1185">Reference proteome</keyword>
<gene>
    <name evidence="2" type="ORF">FCU45_06350</name>
</gene>
<evidence type="ECO:0000313" key="3">
    <source>
        <dbReference type="Proteomes" id="UP000309561"/>
    </source>
</evidence>
<feature type="compositionally biased region" description="Gly residues" evidence="1">
    <location>
        <begin position="19"/>
        <end position="28"/>
    </location>
</feature>
<dbReference type="Proteomes" id="UP000309561">
    <property type="component" value="Unassembled WGS sequence"/>
</dbReference>
<organism evidence="2 3">
    <name type="scientific">Sulfurimonas crateris</name>
    <dbReference type="NCBI Taxonomy" id="2574727"/>
    <lineage>
        <taxon>Bacteria</taxon>
        <taxon>Pseudomonadati</taxon>
        <taxon>Campylobacterota</taxon>
        <taxon>Epsilonproteobacteria</taxon>
        <taxon>Campylobacterales</taxon>
        <taxon>Sulfurimonadaceae</taxon>
        <taxon>Sulfurimonas</taxon>
    </lineage>
</organism>
<dbReference type="AlphaFoldDB" id="A0A4U2Z723"/>
<proteinExistence type="predicted"/>
<dbReference type="RefSeq" id="WP_137013454.1">
    <property type="nucleotide sequence ID" value="NZ_SZPX01000004.1"/>
</dbReference>
<evidence type="ECO:0000256" key="1">
    <source>
        <dbReference type="SAM" id="MobiDB-lite"/>
    </source>
</evidence>